<gene>
    <name evidence="2" type="ORF">LSH36_1220g00070</name>
</gene>
<reference evidence="2" key="1">
    <citation type="journal article" date="2023" name="Mol. Biol. Evol.">
        <title>Third-Generation Sequencing Reveals the Adaptive Role of the Epigenome in Three Deep-Sea Polychaetes.</title>
        <authorList>
            <person name="Perez M."/>
            <person name="Aroh O."/>
            <person name="Sun Y."/>
            <person name="Lan Y."/>
            <person name="Juniper S.K."/>
            <person name="Young C.R."/>
            <person name="Angers B."/>
            <person name="Qian P.Y."/>
        </authorList>
    </citation>
    <scope>NUCLEOTIDE SEQUENCE</scope>
    <source>
        <strain evidence="2">P08H-3</strain>
    </source>
</reference>
<sequence length="250" mass="28558">MKILAFVAFWGLAIAGEKTADEYNTNEISFDGYSKKLYHGMYSGKCHEDGFYYKDEYSFMMCSNGNAFEQMCAPGSKNSGYEQYSTGVNYYIHDFCDVNMVDSGYNSAPVPNKKPTVSYTKPVPPPTKPMDVYNNIEQPEKVIEKPTYYAPQTPKGHYMGRYPGYCGADGFYYNDVFSFVMCSNGNAYVQRCAPGSRNSGLNRFEQGNAYYYNDFCDINMVDYGFPGQYGSDFYGPSYYPRRKFHHHGLY</sequence>
<proteinExistence type="predicted"/>
<comment type="caution">
    <text evidence="2">The sequence shown here is derived from an EMBL/GenBank/DDBJ whole genome shotgun (WGS) entry which is preliminary data.</text>
</comment>
<evidence type="ECO:0000313" key="2">
    <source>
        <dbReference type="EMBL" id="KAK2140879.1"/>
    </source>
</evidence>
<dbReference type="Proteomes" id="UP001208570">
    <property type="component" value="Unassembled WGS sequence"/>
</dbReference>
<evidence type="ECO:0000313" key="3">
    <source>
        <dbReference type="Proteomes" id="UP001208570"/>
    </source>
</evidence>
<feature type="signal peptide" evidence="1">
    <location>
        <begin position="1"/>
        <end position="15"/>
    </location>
</feature>
<protein>
    <submittedName>
        <fullName evidence="2">Uncharacterized protein</fullName>
    </submittedName>
</protein>
<keyword evidence="1" id="KW-0732">Signal</keyword>
<name>A0AAD9IU37_9ANNE</name>
<accession>A0AAD9IU37</accession>
<keyword evidence="3" id="KW-1185">Reference proteome</keyword>
<dbReference type="AlphaFoldDB" id="A0AAD9IU37"/>
<evidence type="ECO:0000256" key="1">
    <source>
        <dbReference type="SAM" id="SignalP"/>
    </source>
</evidence>
<feature type="chain" id="PRO_5041975971" evidence="1">
    <location>
        <begin position="16"/>
        <end position="250"/>
    </location>
</feature>
<dbReference type="EMBL" id="JAODUP010001220">
    <property type="protein sequence ID" value="KAK2140879.1"/>
    <property type="molecule type" value="Genomic_DNA"/>
</dbReference>
<organism evidence="2 3">
    <name type="scientific">Paralvinella palmiformis</name>
    <dbReference type="NCBI Taxonomy" id="53620"/>
    <lineage>
        <taxon>Eukaryota</taxon>
        <taxon>Metazoa</taxon>
        <taxon>Spiralia</taxon>
        <taxon>Lophotrochozoa</taxon>
        <taxon>Annelida</taxon>
        <taxon>Polychaeta</taxon>
        <taxon>Sedentaria</taxon>
        <taxon>Canalipalpata</taxon>
        <taxon>Terebellida</taxon>
        <taxon>Terebelliformia</taxon>
        <taxon>Alvinellidae</taxon>
        <taxon>Paralvinella</taxon>
    </lineage>
</organism>